<dbReference type="GO" id="GO:0051213">
    <property type="term" value="F:dioxygenase activity"/>
    <property type="evidence" value="ECO:0007669"/>
    <property type="project" value="UniProtKB-KW"/>
</dbReference>
<gene>
    <name evidence="2" type="ORF">HNR42_003580</name>
</gene>
<evidence type="ECO:0000313" key="3">
    <source>
        <dbReference type="Proteomes" id="UP000569951"/>
    </source>
</evidence>
<reference evidence="2 3" key="1">
    <citation type="submission" date="2020-08" db="EMBL/GenBank/DDBJ databases">
        <title>Genomic Encyclopedia of Type Strains, Phase IV (KMG-IV): sequencing the most valuable type-strain genomes for metagenomic binning, comparative biology and taxonomic classification.</title>
        <authorList>
            <person name="Goeker M."/>
        </authorList>
    </citation>
    <scope>NUCLEOTIDE SEQUENCE [LARGE SCALE GENOMIC DNA]</scope>
    <source>
        <strain evidence="2 3">DSM 21458</strain>
    </source>
</reference>
<keyword evidence="3" id="KW-1185">Reference proteome</keyword>
<accession>A0A841I502</accession>
<keyword evidence="2" id="KW-0223">Dioxygenase</keyword>
<feature type="domain" description="Cupin type-2" evidence="1">
    <location>
        <begin position="32"/>
        <end position="94"/>
    </location>
</feature>
<dbReference type="PANTHER" id="PTHR40112">
    <property type="entry name" value="H2HPP ISOMERASE"/>
    <property type="match status" value="1"/>
</dbReference>
<dbReference type="Pfam" id="PF07883">
    <property type="entry name" value="Cupin_2"/>
    <property type="match status" value="1"/>
</dbReference>
<dbReference type="InterPro" id="IPR014710">
    <property type="entry name" value="RmlC-like_jellyroll"/>
</dbReference>
<dbReference type="EMBL" id="JACHHG010000022">
    <property type="protein sequence ID" value="MBB6100114.1"/>
    <property type="molecule type" value="Genomic_DNA"/>
</dbReference>
<keyword evidence="2" id="KW-0560">Oxidoreductase</keyword>
<dbReference type="CDD" id="cd02238">
    <property type="entry name" value="cupin_KdgF"/>
    <property type="match status" value="1"/>
</dbReference>
<dbReference type="Proteomes" id="UP000569951">
    <property type="component" value="Unassembled WGS sequence"/>
</dbReference>
<proteinExistence type="predicted"/>
<dbReference type="Gene3D" id="2.60.120.10">
    <property type="entry name" value="Jelly Rolls"/>
    <property type="match status" value="1"/>
</dbReference>
<dbReference type="InterPro" id="IPR052535">
    <property type="entry name" value="Bacilysin_H2HPP_isomerase"/>
</dbReference>
<dbReference type="SUPFAM" id="SSF51182">
    <property type="entry name" value="RmlC-like cupins"/>
    <property type="match status" value="1"/>
</dbReference>
<comment type="caution">
    <text evidence="2">The sequence shown here is derived from an EMBL/GenBank/DDBJ whole genome shotgun (WGS) entry which is preliminary data.</text>
</comment>
<organism evidence="2 3">
    <name type="scientific">Deinobacterium chartae</name>
    <dbReference type="NCBI Taxonomy" id="521158"/>
    <lineage>
        <taxon>Bacteria</taxon>
        <taxon>Thermotogati</taxon>
        <taxon>Deinococcota</taxon>
        <taxon>Deinococci</taxon>
        <taxon>Deinococcales</taxon>
        <taxon>Deinococcaceae</taxon>
        <taxon>Deinobacterium</taxon>
    </lineage>
</organism>
<name>A0A841I502_9DEIO</name>
<evidence type="ECO:0000259" key="1">
    <source>
        <dbReference type="Pfam" id="PF07883"/>
    </source>
</evidence>
<dbReference type="InterPro" id="IPR013096">
    <property type="entry name" value="Cupin_2"/>
</dbReference>
<evidence type="ECO:0000313" key="2">
    <source>
        <dbReference type="EMBL" id="MBB6100114.1"/>
    </source>
</evidence>
<dbReference type="AlphaFoldDB" id="A0A841I502"/>
<dbReference type="PANTHER" id="PTHR40112:SF1">
    <property type="entry name" value="H2HPP ISOMERASE"/>
    <property type="match status" value="1"/>
</dbReference>
<dbReference type="InterPro" id="IPR011051">
    <property type="entry name" value="RmlC_Cupin_sf"/>
</dbReference>
<sequence length="124" mass="13559">MRVDRLFDSVHLEPGPGFRVRPFSGEHSTALHFHLEAGAVAAEHAHPHEQLTVILRGELEYVLEGETRVLRAGDAVFVPGNARHGGRALSEVEALEFFTPVREDLMQKLAVAEAVSSSAESSLH</sequence>
<dbReference type="RefSeq" id="WP_183988851.1">
    <property type="nucleotide sequence ID" value="NZ_JACHHG010000022.1"/>
</dbReference>
<protein>
    <submittedName>
        <fullName evidence="2">Quercetin dioxygenase-like cupin family protein</fullName>
    </submittedName>
</protein>